<feature type="non-terminal residue" evidence="2">
    <location>
        <position position="1"/>
    </location>
</feature>
<dbReference type="EMBL" id="BART01022312">
    <property type="protein sequence ID" value="GAG94810.1"/>
    <property type="molecule type" value="Genomic_DNA"/>
</dbReference>
<dbReference type="AlphaFoldDB" id="X1BIE1"/>
<accession>X1BIE1</accession>
<reference evidence="2" key="1">
    <citation type="journal article" date="2014" name="Front. Microbiol.">
        <title>High frequency of phylogenetically diverse reductive dehalogenase-homologous genes in deep subseafloor sedimentary metagenomes.</title>
        <authorList>
            <person name="Kawai M."/>
            <person name="Futagami T."/>
            <person name="Toyoda A."/>
            <person name="Takaki Y."/>
            <person name="Nishi S."/>
            <person name="Hori S."/>
            <person name="Arai W."/>
            <person name="Tsubouchi T."/>
            <person name="Morono Y."/>
            <person name="Uchiyama I."/>
            <person name="Ito T."/>
            <person name="Fujiyama A."/>
            <person name="Inagaki F."/>
            <person name="Takami H."/>
        </authorList>
    </citation>
    <scope>NUCLEOTIDE SEQUENCE</scope>
    <source>
        <strain evidence="2">Expedition CK06-06</strain>
    </source>
</reference>
<proteinExistence type="predicted"/>
<dbReference type="PROSITE" id="PS51371">
    <property type="entry name" value="CBS"/>
    <property type="match status" value="1"/>
</dbReference>
<protein>
    <recommendedName>
        <fullName evidence="1">CBS domain-containing protein</fullName>
    </recommendedName>
</protein>
<dbReference type="PANTHER" id="PTHR22572">
    <property type="entry name" value="SUGAR-1-PHOSPHATE GUANYL TRANSFERASE"/>
    <property type="match status" value="1"/>
</dbReference>
<comment type="caution">
    <text evidence="2">The sequence shown here is derived from an EMBL/GenBank/DDBJ whole genome shotgun (WGS) entry which is preliminary data.</text>
</comment>
<dbReference type="InterPro" id="IPR000644">
    <property type="entry name" value="CBS_dom"/>
</dbReference>
<dbReference type="InterPro" id="IPR046342">
    <property type="entry name" value="CBS_dom_sf"/>
</dbReference>
<dbReference type="InterPro" id="IPR029044">
    <property type="entry name" value="Nucleotide-diphossugar_trans"/>
</dbReference>
<gene>
    <name evidence="2" type="ORF">S01H4_40875</name>
</gene>
<dbReference type="InterPro" id="IPR050486">
    <property type="entry name" value="Mannose-1P_guanyltransferase"/>
</dbReference>
<evidence type="ECO:0000259" key="1">
    <source>
        <dbReference type="PROSITE" id="PS51371"/>
    </source>
</evidence>
<dbReference type="Gene3D" id="3.90.550.10">
    <property type="entry name" value="Spore Coat Polysaccharide Biosynthesis Protein SpsA, Chain A"/>
    <property type="match status" value="1"/>
</dbReference>
<name>X1BIE1_9ZZZZ</name>
<dbReference type="SUPFAM" id="SSF53448">
    <property type="entry name" value="Nucleotide-diphospho-sugar transferases"/>
    <property type="match status" value="1"/>
</dbReference>
<dbReference type="Gene3D" id="3.10.580.10">
    <property type="entry name" value="CBS-domain"/>
    <property type="match status" value="1"/>
</dbReference>
<sequence length="288" mass="33048">GALTDGDIRRYILKEQNLIGAIENAYNRNPFFVFQEDFDREKVKKIFTENKIGLIPILDQNRKVLDYITWEKVFGSNKRPEDQKLNVPVVIMAGGSGTRLEPFTKVLPKPLIPVGEKPMIDHIIDRFMVYGICEFYLTIHHMSKIIRAYFEEKVPDYSLEFVEENEPRGTAGSLKLLSDKLDRPFFVSNCDVIIEADYADLYCFHTKNSYDITLVASTKQFNIPYGICELNGSGSLKLVQEKPEYSFLVNTGLYVLNPNVIDLIPDNKLFHITHLMDKIRENKGTIGV</sequence>
<feature type="domain" description="CBS" evidence="1">
    <location>
        <begin position="26"/>
        <end position="83"/>
    </location>
</feature>
<organism evidence="2">
    <name type="scientific">marine sediment metagenome</name>
    <dbReference type="NCBI Taxonomy" id="412755"/>
    <lineage>
        <taxon>unclassified sequences</taxon>
        <taxon>metagenomes</taxon>
        <taxon>ecological metagenomes</taxon>
    </lineage>
</organism>
<feature type="non-terminal residue" evidence="2">
    <location>
        <position position="288"/>
    </location>
</feature>
<dbReference type="InterPro" id="IPR005835">
    <property type="entry name" value="NTP_transferase_dom"/>
</dbReference>
<dbReference type="Pfam" id="PF00483">
    <property type="entry name" value="NTP_transferase"/>
    <property type="match status" value="1"/>
</dbReference>
<evidence type="ECO:0000313" key="2">
    <source>
        <dbReference type="EMBL" id="GAG94810.1"/>
    </source>
</evidence>